<dbReference type="Pfam" id="PF08327">
    <property type="entry name" value="AHSA1"/>
    <property type="match status" value="1"/>
</dbReference>
<dbReference type="EMBL" id="AP017624">
    <property type="protein sequence ID" value="BAV41572.1"/>
    <property type="molecule type" value="Genomic_DNA"/>
</dbReference>
<dbReference type="RefSeq" id="WP_011740819.1">
    <property type="nucleotide sequence ID" value="NZ_AP017624.1"/>
</dbReference>
<evidence type="ECO:0000259" key="2">
    <source>
        <dbReference type="Pfam" id="PF08327"/>
    </source>
</evidence>
<organism evidence="3 4">
    <name type="scientific">Mycobacterium ulcerans subsp. shinshuense</name>
    <dbReference type="NCBI Taxonomy" id="1124626"/>
    <lineage>
        <taxon>Bacteria</taxon>
        <taxon>Bacillati</taxon>
        <taxon>Actinomycetota</taxon>
        <taxon>Actinomycetes</taxon>
        <taxon>Mycobacteriales</taxon>
        <taxon>Mycobacteriaceae</taxon>
        <taxon>Mycobacterium</taxon>
        <taxon>Mycobacterium ulcerans group</taxon>
    </lineage>
</organism>
<reference evidence="3 4" key="1">
    <citation type="submission" date="2016-08" db="EMBL/GenBank/DDBJ databases">
        <title>Complete genome sequence of Mycobacterium shinshuense, a subspecies of M. ulcerans.</title>
        <authorList>
            <person name="Yoshida M."/>
            <person name="Ogura Y."/>
            <person name="Hayashi T."/>
            <person name="Hoshino Y."/>
        </authorList>
    </citation>
    <scope>NUCLEOTIDE SEQUENCE [LARGE SCALE GENOMIC DNA]</scope>
    <source>
        <strain evidence="4">ATCC 33728</strain>
    </source>
</reference>
<accession>A0A1B4Y3F9</accession>
<evidence type="ECO:0000313" key="3">
    <source>
        <dbReference type="EMBL" id="BAV41572.1"/>
    </source>
</evidence>
<evidence type="ECO:0000256" key="1">
    <source>
        <dbReference type="ARBA" id="ARBA00006817"/>
    </source>
</evidence>
<dbReference type="Proteomes" id="UP000218067">
    <property type="component" value="Chromosome"/>
</dbReference>
<dbReference type="Gene3D" id="3.30.530.20">
    <property type="match status" value="1"/>
</dbReference>
<name>A0A1B4Y3F9_MYCUL</name>
<evidence type="ECO:0000313" key="4">
    <source>
        <dbReference type="Proteomes" id="UP000218067"/>
    </source>
</evidence>
<dbReference type="AlphaFoldDB" id="A0A1B4Y3F9"/>
<sequence>MSPTICVDQFVAAPPEKVWRLLTEPDLLRRWWAEGEVAAVVGHQFELDMPGFGKQPCKVLEVDPPRRFVYTFTAAWTLAWTLEPEGAGTRVFLEHSGFDRNDKRMADAFLRMGPGWRDVVLPRLAAAVTATADGAEKAAIGE</sequence>
<protein>
    <submittedName>
        <fullName evidence="3">Activator of Hsp90 ATPase 1 family protein</fullName>
    </submittedName>
</protein>
<dbReference type="InterPro" id="IPR023393">
    <property type="entry name" value="START-like_dom_sf"/>
</dbReference>
<feature type="domain" description="Activator of Hsp90 ATPase homologue 1/2-like C-terminal" evidence="2">
    <location>
        <begin position="12"/>
        <end position="127"/>
    </location>
</feature>
<dbReference type="CDD" id="cd07814">
    <property type="entry name" value="SRPBCC_CalC_Aha1-like"/>
    <property type="match status" value="1"/>
</dbReference>
<dbReference type="GeneID" id="93437061"/>
<dbReference type="InterPro" id="IPR013538">
    <property type="entry name" value="ASHA1/2-like_C"/>
</dbReference>
<dbReference type="SUPFAM" id="SSF55961">
    <property type="entry name" value="Bet v1-like"/>
    <property type="match status" value="1"/>
</dbReference>
<proteinExistence type="inferred from homology"/>
<gene>
    <name evidence="3" type="ORF">SHTP_2455</name>
</gene>
<comment type="similarity">
    <text evidence="1">Belongs to the AHA1 family.</text>
</comment>